<keyword evidence="9" id="KW-1185">Reference proteome</keyword>
<dbReference type="EMBL" id="CP001931">
    <property type="protein sequence ID" value="ADC89546.1"/>
    <property type="molecule type" value="Genomic_DNA"/>
</dbReference>
<dbReference type="InterPro" id="IPR029063">
    <property type="entry name" value="SAM-dependent_MTases_sf"/>
</dbReference>
<dbReference type="AlphaFoldDB" id="D3SLB6"/>
<dbReference type="PROSITE" id="PS00092">
    <property type="entry name" value="N6_MTASE"/>
    <property type="match status" value="1"/>
</dbReference>
<evidence type="ECO:0000313" key="8">
    <source>
        <dbReference type="EMBL" id="ADC89546.1"/>
    </source>
</evidence>
<reference evidence="9" key="1">
    <citation type="journal article" date="2010" name="Stand. Genomic Sci.">
        <title>Complete genome sequence of Thermocrinis albus type strain (HI 11/12T).</title>
        <authorList>
            <person name="Wirth R."/>
            <person name="Sikorski J."/>
            <person name="Brambilla E."/>
            <person name="Misra M."/>
            <person name="Lapidus A."/>
            <person name="Copeland A."/>
            <person name="Nolan M."/>
            <person name="Lucas S."/>
            <person name="Chen F."/>
            <person name="Tice H."/>
            <person name="Cheng J.F."/>
            <person name="Han C."/>
            <person name="Detter J.C."/>
            <person name="Tapia R."/>
            <person name="Bruce D."/>
            <person name="Goodwin L."/>
            <person name="Pitluck S."/>
            <person name="Pati A."/>
            <person name="Anderson I."/>
            <person name="Ivanova N."/>
            <person name="Mavromatis K."/>
            <person name="Mikhailova N."/>
            <person name="Chen A."/>
            <person name="Palaniappan K."/>
            <person name="Bilek Y."/>
            <person name="Hader T."/>
            <person name="Land M."/>
            <person name="Hauser L."/>
            <person name="Chang Y.J."/>
            <person name="Jeffries C.D."/>
            <person name="Tindall B.J."/>
            <person name="Rohde M."/>
            <person name="Goker M."/>
            <person name="Bristow J."/>
            <person name="Eisen J.A."/>
            <person name="Markowitz V."/>
            <person name="Hugenholtz P."/>
            <person name="Kyrpides N.C."/>
            <person name="Klenk H.P."/>
        </authorList>
    </citation>
    <scope>NUCLEOTIDE SEQUENCE [LARGE SCALE GENOMIC DNA]</scope>
    <source>
        <strain evidence="9">DSM 14484 / JCM 11386 / HI 11/12</strain>
    </source>
</reference>
<evidence type="ECO:0000259" key="7">
    <source>
        <dbReference type="Pfam" id="PF17827"/>
    </source>
</evidence>
<feature type="domain" description="Methyltransferase small" evidence="6">
    <location>
        <begin position="89"/>
        <end position="182"/>
    </location>
</feature>
<evidence type="ECO:0000256" key="1">
    <source>
        <dbReference type="ARBA" id="ARBA00012771"/>
    </source>
</evidence>
<organism evidence="8 9">
    <name type="scientific">Thermocrinis albus (strain DSM 14484 / JCM 11386 / HI 11/12)</name>
    <dbReference type="NCBI Taxonomy" id="638303"/>
    <lineage>
        <taxon>Bacteria</taxon>
        <taxon>Pseudomonadati</taxon>
        <taxon>Aquificota</taxon>
        <taxon>Aquificia</taxon>
        <taxon>Aquificales</taxon>
        <taxon>Aquificaceae</taxon>
        <taxon>Thermocrinis</taxon>
    </lineage>
</organism>
<dbReference type="PANTHER" id="PTHR18895">
    <property type="entry name" value="HEMK METHYLTRANSFERASE"/>
    <property type="match status" value="1"/>
</dbReference>
<keyword evidence="4" id="KW-0949">S-adenosyl-L-methionine</keyword>
<evidence type="ECO:0000256" key="4">
    <source>
        <dbReference type="ARBA" id="ARBA00022691"/>
    </source>
</evidence>
<dbReference type="Pfam" id="PF17827">
    <property type="entry name" value="PrmC_N"/>
    <property type="match status" value="1"/>
</dbReference>
<dbReference type="Gene3D" id="1.10.8.10">
    <property type="entry name" value="DNA helicase RuvA subunit, C-terminal domain"/>
    <property type="match status" value="1"/>
</dbReference>
<dbReference type="eggNOG" id="COG2890">
    <property type="taxonomic scope" value="Bacteria"/>
</dbReference>
<dbReference type="Gene3D" id="3.40.50.150">
    <property type="entry name" value="Vaccinia Virus protein VP39"/>
    <property type="match status" value="1"/>
</dbReference>
<dbReference type="InterPro" id="IPR019874">
    <property type="entry name" value="RF_methyltr_PrmC"/>
</dbReference>
<evidence type="ECO:0000256" key="3">
    <source>
        <dbReference type="ARBA" id="ARBA00022679"/>
    </source>
</evidence>
<dbReference type="InterPro" id="IPR004556">
    <property type="entry name" value="HemK-like"/>
</dbReference>
<dbReference type="GO" id="GO:0032259">
    <property type="term" value="P:methylation"/>
    <property type="evidence" value="ECO:0007669"/>
    <property type="project" value="UniProtKB-KW"/>
</dbReference>
<keyword evidence="3 8" id="KW-0808">Transferase</keyword>
<protein>
    <recommendedName>
        <fullName evidence="1">peptide chain release factor N(5)-glutamine methyltransferase</fullName>
        <ecNumber evidence="1">2.1.1.297</ecNumber>
    </recommendedName>
</protein>
<evidence type="ECO:0000313" key="9">
    <source>
        <dbReference type="Proteomes" id="UP000002043"/>
    </source>
</evidence>
<evidence type="ECO:0000259" key="6">
    <source>
        <dbReference type="Pfam" id="PF05175"/>
    </source>
</evidence>
<gene>
    <name evidence="8" type="ordered locus">Thal_0914</name>
</gene>
<dbReference type="RefSeq" id="WP_012991952.1">
    <property type="nucleotide sequence ID" value="NC_013894.1"/>
</dbReference>
<accession>D3SLB6</accession>
<feature type="domain" description="Release factor glutamine methyltransferase N-terminal" evidence="7">
    <location>
        <begin position="16"/>
        <end position="67"/>
    </location>
</feature>
<sequence length="270" mass="31129">MKVLELLNLHPKVSKREKHLLLAHILQVTPSDLYLMEDYEVPFNEVERYISMLSRLEEGYPLQYLLGEWEFYGRTFKVEEGVLIPRPETELLVEKILTTVNKDRPLKGFEIGVGTGCISVTLLLEIPSLVMYADDVNPKALQLAYQNACMHQVQDRLYLMEGSLFEPVRGMRFHLVVSNPPYIPEGMWDSLPTTVKWEGKTSLIGGPKGYEFYEKIASEIHHFLEEDGMFFLEIGHDQGSVVRDIFEEKGFRVEVFKDLAGQDRVVVGWM</sequence>
<dbReference type="OrthoDB" id="9784805at2"/>
<dbReference type="EC" id="2.1.1.297" evidence="1"/>
<evidence type="ECO:0000256" key="5">
    <source>
        <dbReference type="ARBA" id="ARBA00048391"/>
    </source>
</evidence>
<comment type="catalytic activity">
    <reaction evidence="5">
        <text>L-glutaminyl-[peptide chain release factor] + S-adenosyl-L-methionine = N(5)-methyl-L-glutaminyl-[peptide chain release factor] + S-adenosyl-L-homocysteine + H(+)</text>
        <dbReference type="Rhea" id="RHEA:42896"/>
        <dbReference type="Rhea" id="RHEA-COMP:10271"/>
        <dbReference type="Rhea" id="RHEA-COMP:10272"/>
        <dbReference type="ChEBI" id="CHEBI:15378"/>
        <dbReference type="ChEBI" id="CHEBI:30011"/>
        <dbReference type="ChEBI" id="CHEBI:57856"/>
        <dbReference type="ChEBI" id="CHEBI:59789"/>
        <dbReference type="ChEBI" id="CHEBI:61891"/>
        <dbReference type="EC" id="2.1.1.297"/>
    </reaction>
</comment>
<dbReference type="PANTHER" id="PTHR18895:SF74">
    <property type="entry name" value="MTRF1L RELEASE FACTOR GLUTAMINE METHYLTRANSFERASE"/>
    <property type="match status" value="1"/>
</dbReference>
<dbReference type="NCBIfam" id="TIGR00536">
    <property type="entry name" value="hemK_fam"/>
    <property type="match status" value="1"/>
</dbReference>
<evidence type="ECO:0000256" key="2">
    <source>
        <dbReference type="ARBA" id="ARBA00022603"/>
    </source>
</evidence>
<dbReference type="SUPFAM" id="SSF53335">
    <property type="entry name" value="S-adenosyl-L-methionine-dependent methyltransferases"/>
    <property type="match status" value="1"/>
</dbReference>
<dbReference type="InterPro" id="IPR040758">
    <property type="entry name" value="PrmC_N"/>
</dbReference>
<dbReference type="STRING" id="638303.Thal_0914"/>
<dbReference type="InterPro" id="IPR007848">
    <property type="entry name" value="Small_mtfrase_dom"/>
</dbReference>
<name>D3SLB6_THEAH</name>
<dbReference type="GO" id="GO:0003676">
    <property type="term" value="F:nucleic acid binding"/>
    <property type="evidence" value="ECO:0007669"/>
    <property type="project" value="InterPro"/>
</dbReference>
<proteinExistence type="predicted"/>
<dbReference type="NCBIfam" id="TIGR03534">
    <property type="entry name" value="RF_mod_PrmC"/>
    <property type="match status" value="1"/>
</dbReference>
<dbReference type="HOGENOM" id="CLU_018398_3_2_0"/>
<dbReference type="GO" id="GO:0102559">
    <property type="term" value="F:peptide chain release factor N(5)-glutamine methyltransferase activity"/>
    <property type="evidence" value="ECO:0007669"/>
    <property type="project" value="UniProtKB-EC"/>
</dbReference>
<dbReference type="InterPro" id="IPR002052">
    <property type="entry name" value="DNA_methylase_N6_adenine_CS"/>
</dbReference>
<dbReference type="InterPro" id="IPR050320">
    <property type="entry name" value="N5-glutamine_MTase"/>
</dbReference>
<dbReference type="Pfam" id="PF05175">
    <property type="entry name" value="MTS"/>
    <property type="match status" value="1"/>
</dbReference>
<dbReference type="KEGG" id="tal:Thal_0914"/>
<keyword evidence="2 8" id="KW-0489">Methyltransferase</keyword>
<dbReference type="Proteomes" id="UP000002043">
    <property type="component" value="Chromosome"/>
</dbReference>